<evidence type="ECO:0000313" key="2">
    <source>
        <dbReference type="EMBL" id="KAL0062400.1"/>
    </source>
</evidence>
<organism evidence="2 3">
    <name type="scientific">Marasmius tenuissimus</name>
    <dbReference type="NCBI Taxonomy" id="585030"/>
    <lineage>
        <taxon>Eukaryota</taxon>
        <taxon>Fungi</taxon>
        <taxon>Dikarya</taxon>
        <taxon>Basidiomycota</taxon>
        <taxon>Agaricomycotina</taxon>
        <taxon>Agaricomycetes</taxon>
        <taxon>Agaricomycetidae</taxon>
        <taxon>Agaricales</taxon>
        <taxon>Marasmiineae</taxon>
        <taxon>Marasmiaceae</taxon>
        <taxon>Marasmius</taxon>
    </lineage>
</organism>
<name>A0ABR2ZL44_9AGAR</name>
<dbReference type="SUPFAM" id="SSF52047">
    <property type="entry name" value="RNI-like"/>
    <property type="match status" value="1"/>
</dbReference>
<protein>
    <recommendedName>
        <fullName evidence="4">F-box domain-containing protein</fullName>
    </recommendedName>
</protein>
<evidence type="ECO:0008006" key="4">
    <source>
        <dbReference type="Google" id="ProtNLM"/>
    </source>
</evidence>
<keyword evidence="3" id="KW-1185">Reference proteome</keyword>
<dbReference type="SUPFAM" id="SSF81383">
    <property type="entry name" value="F-box domain"/>
    <property type="match status" value="1"/>
</dbReference>
<dbReference type="InterPro" id="IPR032675">
    <property type="entry name" value="LRR_dom_sf"/>
</dbReference>
<dbReference type="Gene3D" id="3.80.10.10">
    <property type="entry name" value="Ribonuclease Inhibitor"/>
    <property type="match status" value="1"/>
</dbReference>
<dbReference type="InterPro" id="IPR036047">
    <property type="entry name" value="F-box-like_dom_sf"/>
</dbReference>
<dbReference type="EMBL" id="JBBXMP010000106">
    <property type="protein sequence ID" value="KAL0062400.1"/>
    <property type="molecule type" value="Genomic_DNA"/>
</dbReference>
<reference evidence="2 3" key="1">
    <citation type="submission" date="2024-05" db="EMBL/GenBank/DDBJ databases">
        <title>A draft genome resource for the thread blight pathogen Marasmius tenuissimus strain MS-2.</title>
        <authorList>
            <person name="Yulfo-Soto G.E."/>
            <person name="Baruah I.K."/>
            <person name="Amoako-Attah I."/>
            <person name="Bukari Y."/>
            <person name="Meinhardt L.W."/>
            <person name="Bailey B.A."/>
            <person name="Cohen S.P."/>
        </authorList>
    </citation>
    <scope>NUCLEOTIDE SEQUENCE [LARGE SCALE GENOMIC DNA]</scope>
    <source>
        <strain evidence="2 3">MS-2</strain>
    </source>
</reference>
<evidence type="ECO:0000313" key="3">
    <source>
        <dbReference type="Proteomes" id="UP001437256"/>
    </source>
</evidence>
<accession>A0ABR2ZL44</accession>
<comment type="caution">
    <text evidence="2">The sequence shown here is derived from an EMBL/GenBank/DDBJ whole genome shotgun (WGS) entry which is preliminary data.</text>
</comment>
<gene>
    <name evidence="2" type="ORF">AAF712_010746</name>
</gene>
<feature type="region of interest" description="Disordered" evidence="1">
    <location>
        <begin position="1"/>
        <end position="21"/>
    </location>
</feature>
<dbReference type="Gene3D" id="1.20.1280.50">
    <property type="match status" value="1"/>
</dbReference>
<proteinExistence type="predicted"/>
<evidence type="ECO:0000256" key="1">
    <source>
        <dbReference type="SAM" id="MobiDB-lite"/>
    </source>
</evidence>
<dbReference type="Proteomes" id="UP001437256">
    <property type="component" value="Unassembled WGS sequence"/>
</dbReference>
<sequence>MAETQTNGLSPSASLKQSTSTSARCPDCNFDLGASQNKIQGPPEALYSSYSVINAYPSVKEEKAVKTGIAEAVAQISLIGNKIERLNETITLLGKERDRLEEVTSKYRSILRPVFRLPPEVLARIFSLSVDTPAVEDADGFRGQRPPTSLRPTKHPWVLSQVCQSWRSLALNTPSLWSFVSFTIPSNNEGEQPLAVSLTRYRRLQLQLRRSASTPLDITVEVPDPNSPSLERFLSLLCYNSPRWRHLSIELHGDRFLPWMSSITGHLQTLQSLHIKLIGTILTDDFDCFEFAPQLRSIIISADRRISAAVLPFRKLKLPHEQITHHYWQDMELEGISNQILIRILTLSHIGLGLLVNLRSYRLLLHSESIAHYGFLLGTEIFASGQLTVTLRNLVELDVRSINVTSGIHVVLPFIKAPSLEKLAILSSGPDHTTLSAFFTISQKLISLSIHRVEMPPNKFSIALTGLTSLNNLSFGVAQIGGISDEYISLLRQRPTGGFSLIPKLESLSLFPVQNFPSTYTPETLIDVLEARWRVLPERDAGLNTMGMSHSQLHFVKLDNPIDDERLDQLRIEGLQVEVWGGN</sequence>